<feature type="transmembrane region" description="Helical" evidence="9">
    <location>
        <begin position="30"/>
        <end position="47"/>
    </location>
</feature>
<comment type="catalytic activity">
    <reaction evidence="9">
        <text>all-trans-nonaprenyl diphosphate + 4-hydroxybenzoate = 4-hydroxy-3-(all-trans-nonaprenyl)benzoate + diphosphate</text>
        <dbReference type="Rhea" id="RHEA:17709"/>
        <dbReference type="ChEBI" id="CHEBI:17879"/>
        <dbReference type="ChEBI" id="CHEBI:33019"/>
        <dbReference type="ChEBI" id="CHEBI:58391"/>
        <dbReference type="ChEBI" id="CHEBI:84502"/>
        <dbReference type="EC" id="2.5.1.39"/>
    </reaction>
</comment>
<evidence type="ECO:0000256" key="2">
    <source>
        <dbReference type="ARBA" id="ARBA00004141"/>
    </source>
</evidence>
<dbReference type="FunFam" id="1.20.120.1780:FF:000001">
    <property type="entry name" value="4-hydroxybenzoate octaprenyltransferase"/>
    <property type="match status" value="1"/>
</dbReference>
<organism evidence="10 11">
    <name type="scientific">Prochlorococcus marinus (strain MIT 9301)</name>
    <dbReference type="NCBI Taxonomy" id="167546"/>
    <lineage>
        <taxon>Bacteria</taxon>
        <taxon>Bacillati</taxon>
        <taxon>Cyanobacteriota</taxon>
        <taxon>Cyanophyceae</taxon>
        <taxon>Synechococcales</taxon>
        <taxon>Prochlorococcaceae</taxon>
        <taxon>Prochlorococcus</taxon>
    </lineage>
</organism>
<dbReference type="InterPro" id="IPR000537">
    <property type="entry name" value="UbiA_prenyltransferase"/>
</dbReference>
<dbReference type="CDD" id="cd13959">
    <property type="entry name" value="PT_UbiA_COQ2"/>
    <property type="match status" value="1"/>
</dbReference>
<evidence type="ECO:0000313" key="11">
    <source>
        <dbReference type="Proteomes" id="UP000001430"/>
    </source>
</evidence>
<keyword evidence="5 9" id="KW-0808">Transferase</keyword>
<keyword evidence="9" id="KW-0460">Magnesium</keyword>
<comment type="function">
    <text evidence="9">Catalyzes the prenylation of para-hydroxybenzoate (PHB) with an all-trans polyprenyl group. Mediates the second step in the final reaction sequence of plastoquinone-9 (PQ-9) biosynthesis, which is the condensation of the polyisoprenoid side chain with PHB, generating the first membrane-bound Q intermediate 4-hydroxy-3-solanesylbenzoate.</text>
</comment>
<accession>A3PBH9</accession>
<reference evidence="10 11" key="1">
    <citation type="journal article" date="2007" name="PLoS Genet.">
        <title>Patterns and implications of gene gain and loss in the evolution of Prochlorococcus.</title>
        <authorList>
            <person name="Kettler G.C."/>
            <person name="Martiny A.C."/>
            <person name="Huang K."/>
            <person name="Zucker J."/>
            <person name="Coleman M.L."/>
            <person name="Rodrigue S."/>
            <person name="Chen F."/>
            <person name="Lapidus A."/>
            <person name="Ferriera S."/>
            <person name="Johnson J."/>
            <person name="Steglich C."/>
            <person name="Church G.M."/>
            <person name="Richardson P."/>
            <person name="Chisholm S.W."/>
        </authorList>
    </citation>
    <scope>NUCLEOTIDE SEQUENCE [LARGE SCALE GENOMIC DNA]</scope>
    <source>
        <strain evidence="10 11">MIT 9301</strain>
    </source>
</reference>
<feature type="transmembrane region" description="Helical" evidence="9">
    <location>
        <begin position="53"/>
        <end position="77"/>
    </location>
</feature>
<protein>
    <recommendedName>
        <fullName evidence="9">4-hydroxybenzoate solanesyltransferase</fullName>
        <ecNumber evidence="9">2.5.1.39</ecNumber>
    </recommendedName>
    <alternativeName>
        <fullName evidence="9">4-HB polyprenyltransferase</fullName>
    </alternativeName>
</protein>
<evidence type="ECO:0000256" key="9">
    <source>
        <dbReference type="HAMAP-Rule" id="MF_01635"/>
    </source>
</evidence>
<dbReference type="OrthoDB" id="9782418at2"/>
<dbReference type="HOGENOM" id="CLU_034879_1_1_3"/>
<dbReference type="Gene3D" id="1.10.357.140">
    <property type="entry name" value="UbiA prenyltransferase"/>
    <property type="match status" value="1"/>
</dbReference>
<evidence type="ECO:0000256" key="4">
    <source>
        <dbReference type="ARBA" id="ARBA00022519"/>
    </source>
</evidence>
<keyword evidence="8 9" id="KW-0472">Membrane</keyword>
<dbReference type="KEGG" id="pmg:P9301_04811"/>
<dbReference type="InterPro" id="IPR039653">
    <property type="entry name" value="Prenyltransferase"/>
</dbReference>
<dbReference type="PROSITE" id="PS00943">
    <property type="entry name" value="UBIA"/>
    <property type="match status" value="1"/>
</dbReference>
<evidence type="ECO:0000256" key="8">
    <source>
        <dbReference type="ARBA" id="ARBA00023136"/>
    </source>
</evidence>
<dbReference type="Pfam" id="PF01040">
    <property type="entry name" value="UbiA"/>
    <property type="match status" value="1"/>
</dbReference>
<comment type="cofactor">
    <cofactor evidence="1 9">
        <name>Mg(2+)</name>
        <dbReference type="ChEBI" id="CHEBI:18420"/>
    </cofactor>
</comment>
<dbReference type="NCBIfam" id="NF009514">
    <property type="entry name" value="PRK12873.1"/>
    <property type="match status" value="1"/>
</dbReference>
<dbReference type="AlphaFoldDB" id="A3PBH9"/>
<feature type="transmembrane region" description="Helical" evidence="9">
    <location>
        <begin position="178"/>
        <end position="202"/>
    </location>
</feature>
<proteinExistence type="inferred from homology"/>
<dbReference type="Gene3D" id="1.20.120.1780">
    <property type="entry name" value="UbiA prenyltransferase"/>
    <property type="match status" value="1"/>
</dbReference>
<evidence type="ECO:0000256" key="6">
    <source>
        <dbReference type="ARBA" id="ARBA00022692"/>
    </source>
</evidence>
<sequence>MKYTIDHMQNKNRQIKLSTFFELLRWNKPTGRMILLIPAGWSLYLTPEANPKFLMLLRIILGGLLVSGLGCVVNDIWDKKIDQRVVRTKNRPLAANKIGLKTAYSILFFLILCSFFLTLSLPQPGRTLSISLAFVALPIILIYPSAKRWFKYPQLILSICWGFAVLIPWAANEGNLNSIVLLFCWLATIFWTFGFDTIYALADKKYDIKIGINSSAVNLQNNTRITIQICYFLTSCFLALCGFINQMDFIFWPIWLTTSILMQRDILKVFPEEKQSIKNIGNHFKNQSIYGGVLLLGIIIAS</sequence>
<keyword evidence="9" id="KW-1003">Cell membrane</keyword>
<comment type="subcellular location">
    <subcellularLocation>
        <location evidence="9">Cell inner membrane</location>
        <topology evidence="9">Multi-pass membrane protein</topology>
    </subcellularLocation>
    <subcellularLocation>
        <location evidence="2">Membrane</location>
        <topology evidence="2">Multi-pass membrane protein</topology>
    </subcellularLocation>
</comment>
<feature type="transmembrane region" description="Helical" evidence="9">
    <location>
        <begin position="98"/>
        <end position="119"/>
    </location>
</feature>
<comment type="similarity">
    <text evidence="3 9">Belongs to the UbiA prenyltransferase family.</text>
</comment>
<dbReference type="EC" id="2.5.1.39" evidence="9"/>
<keyword evidence="6 9" id="KW-0812">Transmembrane</keyword>
<evidence type="ECO:0000313" key="10">
    <source>
        <dbReference type="EMBL" id="ABO17104.1"/>
    </source>
</evidence>
<keyword evidence="4 9" id="KW-0997">Cell inner membrane</keyword>
<dbReference type="InterPro" id="IPR044878">
    <property type="entry name" value="UbiA_sf"/>
</dbReference>
<dbReference type="STRING" id="167546.P9301_04811"/>
<feature type="transmembrane region" description="Helical" evidence="9">
    <location>
        <begin position="155"/>
        <end position="172"/>
    </location>
</feature>
<dbReference type="PANTHER" id="PTHR11048:SF28">
    <property type="entry name" value="4-HYDROXYBENZOATE POLYPRENYLTRANSFERASE, MITOCHONDRIAL"/>
    <property type="match status" value="1"/>
</dbReference>
<feature type="transmembrane region" description="Helical" evidence="9">
    <location>
        <begin position="125"/>
        <end position="143"/>
    </location>
</feature>
<dbReference type="EMBL" id="CP000576">
    <property type="protein sequence ID" value="ABO17104.1"/>
    <property type="molecule type" value="Genomic_DNA"/>
</dbReference>
<dbReference type="PANTHER" id="PTHR11048">
    <property type="entry name" value="PRENYLTRANSFERASES"/>
    <property type="match status" value="1"/>
</dbReference>
<dbReference type="GO" id="GO:0005886">
    <property type="term" value="C:plasma membrane"/>
    <property type="evidence" value="ECO:0007669"/>
    <property type="project" value="UniProtKB-SubCell"/>
</dbReference>
<keyword evidence="11" id="KW-1185">Reference proteome</keyword>
<dbReference type="InterPro" id="IPR030470">
    <property type="entry name" value="UbiA_prenylTrfase_CS"/>
</dbReference>
<dbReference type="RefSeq" id="WP_011862479.1">
    <property type="nucleotide sequence ID" value="NC_009091.1"/>
</dbReference>
<gene>
    <name evidence="10" type="primary">ubiA</name>
    <name evidence="9" type="synonym">plqA</name>
    <name evidence="10" type="ordered locus">P9301_04811</name>
</gene>
<dbReference type="InterPro" id="IPR006370">
    <property type="entry name" value="HB_polyprenyltransferase-like"/>
</dbReference>
<evidence type="ECO:0000256" key="1">
    <source>
        <dbReference type="ARBA" id="ARBA00001946"/>
    </source>
</evidence>
<dbReference type="Proteomes" id="UP000001430">
    <property type="component" value="Chromosome"/>
</dbReference>
<dbReference type="eggNOG" id="COG0382">
    <property type="taxonomic scope" value="Bacteria"/>
</dbReference>
<feature type="transmembrane region" description="Helical" evidence="9">
    <location>
        <begin position="229"/>
        <end position="255"/>
    </location>
</feature>
<dbReference type="GO" id="GO:0006744">
    <property type="term" value="P:ubiquinone biosynthetic process"/>
    <property type="evidence" value="ECO:0007669"/>
    <property type="project" value="TreeGrafter"/>
</dbReference>
<evidence type="ECO:0000256" key="5">
    <source>
        <dbReference type="ARBA" id="ARBA00022679"/>
    </source>
</evidence>
<name>A3PBH9_PROM0</name>
<keyword evidence="7 9" id="KW-1133">Transmembrane helix</keyword>
<dbReference type="HAMAP" id="MF_01635">
    <property type="entry name" value="UbiA"/>
    <property type="match status" value="1"/>
</dbReference>
<evidence type="ECO:0000256" key="3">
    <source>
        <dbReference type="ARBA" id="ARBA00005985"/>
    </source>
</evidence>
<dbReference type="GO" id="GO:0008412">
    <property type="term" value="F:4-hydroxybenzoate polyprenyltransferase activity"/>
    <property type="evidence" value="ECO:0007669"/>
    <property type="project" value="UniProtKB-EC"/>
</dbReference>
<evidence type="ECO:0000256" key="7">
    <source>
        <dbReference type="ARBA" id="ARBA00022989"/>
    </source>
</evidence>